<sequence>MSTVPVQVLLIVVLFAANAFDVALSPRAPSR</sequence>
<accession>A0A7W7FI79</accession>
<keyword evidence="2" id="KW-1185">Reference proteome</keyword>
<comment type="caution">
    <text evidence="1">The sequence shown here is derived from an EMBL/GenBank/DDBJ whole genome shotgun (WGS) entry which is preliminary data.</text>
</comment>
<organism evidence="1 2">
    <name type="scientific">Microbacterium marinum</name>
    <dbReference type="NCBI Taxonomy" id="421115"/>
    <lineage>
        <taxon>Bacteria</taxon>
        <taxon>Bacillati</taxon>
        <taxon>Actinomycetota</taxon>
        <taxon>Actinomycetes</taxon>
        <taxon>Micrococcales</taxon>
        <taxon>Microbacteriaceae</taxon>
        <taxon>Microbacterium</taxon>
    </lineage>
</organism>
<dbReference type="EMBL" id="JACHMD010000001">
    <property type="protein sequence ID" value="MBB4666757.1"/>
    <property type="molecule type" value="Genomic_DNA"/>
</dbReference>
<protein>
    <submittedName>
        <fullName evidence="1">Uncharacterized protein</fullName>
    </submittedName>
</protein>
<proteinExistence type="predicted"/>
<dbReference type="Proteomes" id="UP000573729">
    <property type="component" value="Unassembled WGS sequence"/>
</dbReference>
<reference evidence="1 2" key="1">
    <citation type="submission" date="2020-08" db="EMBL/GenBank/DDBJ databases">
        <title>Sequencing the genomes of 1000 actinobacteria strains.</title>
        <authorList>
            <person name="Klenk H.-P."/>
        </authorList>
    </citation>
    <scope>NUCLEOTIDE SEQUENCE [LARGE SCALE GENOMIC DNA]</scope>
    <source>
        <strain evidence="1 2">DSM 24947</strain>
    </source>
</reference>
<dbReference type="AlphaFoldDB" id="A0A7W7FI79"/>
<gene>
    <name evidence="1" type="ORF">BKA24_001466</name>
</gene>
<evidence type="ECO:0000313" key="2">
    <source>
        <dbReference type="Proteomes" id="UP000573729"/>
    </source>
</evidence>
<name>A0A7W7FI79_9MICO</name>
<evidence type="ECO:0000313" key="1">
    <source>
        <dbReference type="EMBL" id="MBB4666757.1"/>
    </source>
</evidence>